<dbReference type="InterPro" id="IPR000073">
    <property type="entry name" value="AB_hydrolase_1"/>
</dbReference>
<reference evidence="2" key="1">
    <citation type="submission" date="2021-04" db="EMBL/GenBank/DDBJ databases">
        <authorList>
            <person name="Hartkoorn R.C."/>
            <person name="Beaudoing E."/>
            <person name="Hot D."/>
        </authorList>
    </citation>
    <scope>NUCLEOTIDE SEQUENCE</scope>
    <source>
        <strain evidence="2">NRRL B-16292</strain>
    </source>
</reference>
<dbReference type="GO" id="GO:0016787">
    <property type="term" value="F:hydrolase activity"/>
    <property type="evidence" value="ECO:0007669"/>
    <property type="project" value="UniProtKB-KW"/>
</dbReference>
<evidence type="ECO:0000313" key="2">
    <source>
        <dbReference type="EMBL" id="UWP79369.1"/>
    </source>
</evidence>
<gene>
    <name evidence="2" type="ORF">Dfulv_29900</name>
</gene>
<sequence>MYTSKRGDGDRLLVIVQGGDGDADGSAALVDALVSGGGFTVLTYDRRGLSRSPAGEGPVTIESHTDDLALLLAMHAKAPVDVLGISIGALIGLDLAARYPGLVRSVVAHEPPLTQLLDDPAEFVAAQREVEAAFAAEGVPAAMRRFLAMTRLDPDDREDDVVLPRPSADRLANLTFFLTHDAPAARRFRLYLEPLLMEPPRVVPAVGEHSRGNMHAAPVEALAKALGKDVTEFPGGHSGHVFRPKAFAARLRQVLEQDEAPRGA</sequence>
<dbReference type="SUPFAM" id="SSF53474">
    <property type="entry name" value="alpha/beta-Hydrolases"/>
    <property type="match status" value="1"/>
</dbReference>
<accession>A0ABY5VQL3</accession>
<dbReference type="Pfam" id="PF00561">
    <property type="entry name" value="Abhydrolase_1"/>
    <property type="match status" value="1"/>
</dbReference>
<keyword evidence="3" id="KW-1185">Reference proteome</keyword>
<protein>
    <submittedName>
        <fullName evidence="2">Alpha/beta hydrolase</fullName>
    </submittedName>
</protein>
<organism evidence="2 3">
    <name type="scientific">Dactylosporangium fulvum</name>
    <dbReference type="NCBI Taxonomy" id="53359"/>
    <lineage>
        <taxon>Bacteria</taxon>
        <taxon>Bacillati</taxon>
        <taxon>Actinomycetota</taxon>
        <taxon>Actinomycetes</taxon>
        <taxon>Micromonosporales</taxon>
        <taxon>Micromonosporaceae</taxon>
        <taxon>Dactylosporangium</taxon>
    </lineage>
</organism>
<dbReference type="Proteomes" id="UP001059617">
    <property type="component" value="Chromosome"/>
</dbReference>
<feature type="domain" description="AB hydrolase-1" evidence="1">
    <location>
        <begin position="12"/>
        <end position="129"/>
    </location>
</feature>
<reference evidence="2" key="2">
    <citation type="submission" date="2022-09" db="EMBL/GenBank/DDBJ databases">
        <title>Biosynthetic gene clusters of Dactylosporangioum fulvum.</title>
        <authorList>
            <person name="Caradec T."/>
        </authorList>
    </citation>
    <scope>NUCLEOTIDE SEQUENCE</scope>
    <source>
        <strain evidence="2">NRRL B-16292</strain>
    </source>
</reference>
<proteinExistence type="predicted"/>
<keyword evidence="2" id="KW-0378">Hydrolase</keyword>
<dbReference type="RefSeq" id="WP_259857057.1">
    <property type="nucleotide sequence ID" value="NZ_BAAAST010000090.1"/>
</dbReference>
<dbReference type="InterPro" id="IPR029058">
    <property type="entry name" value="AB_hydrolase_fold"/>
</dbReference>
<name>A0ABY5VQL3_9ACTN</name>
<dbReference type="EMBL" id="CP073720">
    <property type="protein sequence ID" value="UWP79369.1"/>
    <property type="molecule type" value="Genomic_DNA"/>
</dbReference>
<evidence type="ECO:0000313" key="3">
    <source>
        <dbReference type="Proteomes" id="UP001059617"/>
    </source>
</evidence>
<dbReference type="Gene3D" id="3.40.50.1820">
    <property type="entry name" value="alpha/beta hydrolase"/>
    <property type="match status" value="1"/>
</dbReference>
<evidence type="ECO:0000259" key="1">
    <source>
        <dbReference type="Pfam" id="PF00561"/>
    </source>
</evidence>